<dbReference type="Pfam" id="PF00933">
    <property type="entry name" value="Glyco_hydro_3"/>
    <property type="match status" value="1"/>
</dbReference>
<dbReference type="InterPro" id="IPR036962">
    <property type="entry name" value="Glyco_hydro_3_N_sf"/>
</dbReference>
<proteinExistence type="inferred from homology"/>
<evidence type="ECO:0000256" key="3">
    <source>
        <dbReference type="ARBA" id="ARBA00022801"/>
    </source>
</evidence>
<sequence>MKHQKESKAGTCPDTPLWDSSLPVEERLDALLEAMTGEEKLKCLTTGCPDIPRLGIRSFHLGGEAAHGIEARHDQDFNRGEPQPTTSFPQPVGMSASWDRELMEQIGTAVGEEARVLYQKDGSGGLCRWAPTIDMERDPRWGRTEEAYGEDPFLTGEMAGAYIRGMRGDDPFYLRCGATLKHFYANNQEKDRVRTSSSVDPRNKREYYLEPFRRAVKAGAEAVMTSYNEINGVPAIVNPEVRELLKDAWGLPGHVVCDGGDMQQTVTEHHYFSSHAETVAFGLKAGVDCFTDDGEVVEQAAKEALERGLITWEDVDRSIRNSFRTRIRLGLYDGRGENPYRQIPEERLNSPEHGALSRRAVRESAVLLKNETLGIGNRGEDSPLLPLKKGQKIAVIGPWADVWYKDWYCGIPPYSVTVTEGIRRSEMTGEVRSFDGYDRIRLRTAGGYLCTRADGSLTAGAKDDAEVFRLEDWGSGQYLLFGERTGRYLTVREDGTAAVRSREAFGWFIREAFHFRKQPDGSVKMESWDGGTLGMDESGCLGCISQPEAAAVFYPETAEDGSRTAEELARWADVVLYAAGCNPVINSKEEIDREDLALPPAQERQLFRLKGKNPKIVLLLITNYPYAIVREQREIPAIVQCASGSQELGNGLADLLFGKESFAGRLPMTWYRSTEDLPPMEDYDIIRGRRTYQYFDGETLYPFGYGKSYTEFTYRDLQVRLEENMLRAELKVRNSGSAVSDEVVQIYLRQENSRTVRPKKQLKAFRRIREMQPGEERTVCFEIPTEELKYYDVVTEQMVLEQGTYTLMAGASSEDIRLEADIEISGTVLPARTAETVTRADHYDDCREVLLYQGHDPECAVYVKKEKDAMVQQDELLQKDSEAAEMVYRDYVFASAPRIFHVLAQGNGSGEIEVAVLSGGKDGETWTILCREWENCGKPVWKNYLLDAAAVEKIPVGERTKLRIRIRGSVGIARFSFAEKLMEEREDVESDRERENL</sequence>
<dbReference type="InterPro" id="IPR026891">
    <property type="entry name" value="Fn3-like"/>
</dbReference>
<dbReference type="Gene3D" id="2.60.120.380">
    <property type="match status" value="1"/>
</dbReference>
<protein>
    <submittedName>
        <fullName evidence="6">Glycoside hydrolase family 3 C-terminal domain-containing protein</fullName>
    </submittedName>
</protein>
<dbReference type="SUPFAM" id="SSF51445">
    <property type="entry name" value="(Trans)glycosidases"/>
    <property type="match status" value="1"/>
</dbReference>
<dbReference type="InterPro" id="IPR008999">
    <property type="entry name" value="Actin-crosslinking"/>
</dbReference>
<dbReference type="CDD" id="cd23343">
    <property type="entry name" value="beta-trefoil_FSCN_BglX-like"/>
    <property type="match status" value="1"/>
</dbReference>
<name>A0A9D2NAA3_9FIRM</name>
<dbReference type="SUPFAM" id="SSF52279">
    <property type="entry name" value="Beta-D-glucan exohydrolase, C-terminal domain"/>
    <property type="match status" value="1"/>
</dbReference>
<reference evidence="6" key="1">
    <citation type="journal article" date="2021" name="PeerJ">
        <title>Extensive microbial diversity within the chicken gut microbiome revealed by metagenomics and culture.</title>
        <authorList>
            <person name="Gilroy R."/>
            <person name="Ravi A."/>
            <person name="Getino M."/>
            <person name="Pursley I."/>
            <person name="Horton D.L."/>
            <person name="Alikhan N.F."/>
            <person name="Baker D."/>
            <person name="Gharbi K."/>
            <person name="Hall N."/>
            <person name="Watson M."/>
            <person name="Adriaenssens E.M."/>
            <person name="Foster-Nyarko E."/>
            <person name="Jarju S."/>
            <person name="Secka A."/>
            <person name="Antonio M."/>
            <person name="Oren A."/>
            <person name="Chaudhuri R.R."/>
            <person name="La Ragione R."/>
            <person name="Hildebrand F."/>
            <person name="Pallen M.J."/>
        </authorList>
    </citation>
    <scope>NUCLEOTIDE SEQUENCE</scope>
    <source>
        <strain evidence="6">CHK185-5351</strain>
    </source>
</reference>
<dbReference type="GO" id="GO:0046556">
    <property type="term" value="F:alpha-L-arabinofuranosidase activity"/>
    <property type="evidence" value="ECO:0007669"/>
    <property type="project" value="TreeGrafter"/>
</dbReference>
<dbReference type="InterPro" id="IPR036881">
    <property type="entry name" value="Glyco_hydro_3_C_sf"/>
</dbReference>
<dbReference type="GO" id="GO:0009044">
    <property type="term" value="F:xylan 1,4-beta-xylosidase activity"/>
    <property type="evidence" value="ECO:0007669"/>
    <property type="project" value="InterPro"/>
</dbReference>
<dbReference type="GO" id="GO:0031222">
    <property type="term" value="P:arabinan catabolic process"/>
    <property type="evidence" value="ECO:0007669"/>
    <property type="project" value="TreeGrafter"/>
</dbReference>
<evidence type="ECO:0000313" key="7">
    <source>
        <dbReference type="Proteomes" id="UP000823849"/>
    </source>
</evidence>
<dbReference type="GO" id="GO:0045493">
    <property type="term" value="P:xylan catabolic process"/>
    <property type="evidence" value="ECO:0007669"/>
    <property type="project" value="InterPro"/>
</dbReference>
<dbReference type="InterPro" id="IPR017853">
    <property type="entry name" value="GH"/>
</dbReference>
<reference evidence="6" key="2">
    <citation type="submission" date="2021-04" db="EMBL/GenBank/DDBJ databases">
        <authorList>
            <person name="Gilroy R."/>
        </authorList>
    </citation>
    <scope>NUCLEOTIDE SEQUENCE</scope>
    <source>
        <strain evidence="6">CHK185-5351</strain>
    </source>
</reference>
<keyword evidence="3 6" id="KW-0378">Hydrolase</keyword>
<dbReference type="InterPro" id="IPR002772">
    <property type="entry name" value="Glyco_hydro_3_C"/>
</dbReference>
<dbReference type="Pfam" id="PF01915">
    <property type="entry name" value="Glyco_hydro_3_C"/>
    <property type="match status" value="1"/>
</dbReference>
<dbReference type="InterPro" id="IPR013783">
    <property type="entry name" value="Ig-like_fold"/>
</dbReference>
<dbReference type="PANTHER" id="PTHR42721">
    <property type="entry name" value="SUGAR HYDROLASE-RELATED"/>
    <property type="match status" value="1"/>
</dbReference>
<dbReference type="GO" id="GO:0008422">
    <property type="term" value="F:beta-glucosidase activity"/>
    <property type="evidence" value="ECO:0007669"/>
    <property type="project" value="UniProtKB-ARBA"/>
</dbReference>
<evidence type="ECO:0000256" key="4">
    <source>
        <dbReference type="SAM" id="MobiDB-lite"/>
    </source>
</evidence>
<dbReference type="PRINTS" id="PR00133">
    <property type="entry name" value="GLHYDRLASE3"/>
</dbReference>
<comment type="caution">
    <text evidence="6">The sequence shown here is derived from an EMBL/GenBank/DDBJ whole genome shotgun (WGS) entry which is preliminary data.</text>
</comment>
<feature type="region of interest" description="Disordered" evidence="4">
    <location>
        <begin position="1"/>
        <end position="20"/>
    </location>
</feature>
<dbReference type="EMBL" id="DWWU01000006">
    <property type="protein sequence ID" value="HJC14401.1"/>
    <property type="molecule type" value="Genomic_DNA"/>
</dbReference>
<dbReference type="Gene3D" id="3.20.20.300">
    <property type="entry name" value="Glycoside hydrolase, family 3, N-terminal domain"/>
    <property type="match status" value="1"/>
</dbReference>
<organism evidence="6 7">
    <name type="scientific">Candidatus Fusicatenibacter intestinigallinarum</name>
    <dbReference type="NCBI Taxonomy" id="2838598"/>
    <lineage>
        <taxon>Bacteria</taxon>
        <taxon>Bacillati</taxon>
        <taxon>Bacillota</taxon>
        <taxon>Clostridia</taxon>
        <taxon>Lachnospirales</taxon>
        <taxon>Lachnospiraceae</taxon>
        <taxon>Fusicatenibacter</taxon>
    </lineage>
</organism>
<dbReference type="SUPFAM" id="SSF50405">
    <property type="entry name" value="Actin-crosslinking proteins"/>
    <property type="match status" value="1"/>
</dbReference>
<feature type="domain" description="Fibronectin type III-like" evidence="5">
    <location>
        <begin position="742"/>
        <end position="813"/>
    </location>
</feature>
<dbReference type="Pfam" id="PF14310">
    <property type="entry name" value="Fn3-like"/>
    <property type="match status" value="1"/>
</dbReference>
<evidence type="ECO:0000259" key="5">
    <source>
        <dbReference type="SMART" id="SM01217"/>
    </source>
</evidence>
<dbReference type="InterPro" id="IPR001764">
    <property type="entry name" value="Glyco_hydro_3_N"/>
</dbReference>
<dbReference type="Gene3D" id="3.40.50.1700">
    <property type="entry name" value="Glycoside hydrolase family 3 C-terminal domain"/>
    <property type="match status" value="1"/>
</dbReference>
<dbReference type="PANTHER" id="PTHR42721:SF3">
    <property type="entry name" value="BETA-D-XYLOSIDASE 5-RELATED"/>
    <property type="match status" value="1"/>
</dbReference>
<dbReference type="InterPro" id="IPR044993">
    <property type="entry name" value="BXL"/>
</dbReference>
<comment type="similarity">
    <text evidence="1">Belongs to the glycosyl hydrolase 3 family.</text>
</comment>
<evidence type="ECO:0000256" key="2">
    <source>
        <dbReference type="ARBA" id="ARBA00022729"/>
    </source>
</evidence>
<accession>A0A9D2NAA3</accession>
<evidence type="ECO:0000256" key="1">
    <source>
        <dbReference type="ARBA" id="ARBA00005336"/>
    </source>
</evidence>
<dbReference type="FunFam" id="2.60.40.10:FF:000495">
    <property type="entry name" value="Periplasmic beta-glucosidase"/>
    <property type="match status" value="1"/>
</dbReference>
<dbReference type="Gene3D" id="2.60.40.10">
    <property type="entry name" value="Immunoglobulins"/>
    <property type="match status" value="1"/>
</dbReference>
<dbReference type="SMART" id="SM01217">
    <property type="entry name" value="Fn3_like"/>
    <property type="match status" value="1"/>
</dbReference>
<evidence type="ECO:0000313" key="6">
    <source>
        <dbReference type="EMBL" id="HJC14401.1"/>
    </source>
</evidence>
<gene>
    <name evidence="6" type="ORF">H9705_01055</name>
</gene>
<keyword evidence="2" id="KW-0732">Signal</keyword>
<dbReference type="Proteomes" id="UP000823849">
    <property type="component" value="Unassembled WGS sequence"/>
</dbReference>
<dbReference type="AlphaFoldDB" id="A0A9D2NAA3"/>